<reference evidence="3" key="1">
    <citation type="submission" date="2021-08" db="EMBL/GenBank/DDBJ databases">
        <title>WGS assembly of Ceratopteris richardii.</title>
        <authorList>
            <person name="Marchant D.B."/>
            <person name="Chen G."/>
            <person name="Jenkins J."/>
            <person name="Shu S."/>
            <person name="Leebens-Mack J."/>
            <person name="Grimwood J."/>
            <person name="Schmutz J."/>
            <person name="Soltis P."/>
            <person name="Soltis D."/>
            <person name="Chen Z.-H."/>
        </authorList>
    </citation>
    <scope>NUCLEOTIDE SEQUENCE</scope>
    <source>
        <strain evidence="3">Whitten #5841</strain>
        <tissue evidence="3">Leaf</tissue>
    </source>
</reference>
<protein>
    <recommendedName>
        <fullName evidence="5">Pentatricopeptide repeat-containing protein</fullName>
    </recommendedName>
</protein>
<sequence length="598" mass="68095">MIRMRAVSELFKGSWGYKHNLRPLIFSRWRQEGVLFSPPIRLCSELVGCSNEQMQCSEEEPEKAETESYRLHVEEDILSNMSASRRDVGYLATAEMVFPQCDEIVAPISSQRRWKSKGENDVHSNDTVQTGALSKRLHNLSSHAPVVPALEKWLVEGYALTKNVVIVALSNLKRQGRYKQAFEVADFIWRERIYAMDDVDHMYRLYLVGQSGSVEDVEKCFATIPSKWLTEKVYNQLISCYIARDMLPHAMNALERLKNSGQTISALPFNQFMALYRHQRQVGKALELMKEMNLSDVSPDTRTYNLLLSTISKNGDPDGVLRQYKTMKDEGIVPNVLTFSLVGKAYILAGRLKEAEELAIKMQSMSLKNSHLAQDLLLAVYAQQNRPEELKRTWKQIGKSSKLSARSYGVMIESLGKLGLVEEAQKLAYRAEKVKRKLPARVYNAMMDVYGRHGMMEEAERLLTRIQKEGFKANCVTYKHLVAGYLKIGQLGKAAEYLKASRQILKSEYSNPWFMSFLLFLNHLADKGKVEVIERTFSYFTAPNKYRNTAVYNALLKAYVKAGIKAPNFLQRMSSDGIHPDAMTLALLSEADSLQEPC</sequence>
<dbReference type="InterPro" id="IPR011990">
    <property type="entry name" value="TPR-like_helical_dom_sf"/>
</dbReference>
<evidence type="ECO:0000256" key="1">
    <source>
        <dbReference type="ARBA" id="ARBA00022737"/>
    </source>
</evidence>
<dbReference type="GO" id="GO:0005739">
    <property type="term" value="C:mitochondrion"/>
    <property type="evidence" value="ECO:0007669"/>
    <property type="project" value="TreeGrafter"/>
</dbReference>
<proteinExistence type="predicted"/>
<name>A0A8T2RBR1_CERRI</name>
<dbReference type="Pfam" id="PF13041">
    <property type="entry name" value="PPR_2"/>
    <property type="match status" value="2"/>
</dbReference>
<gene>
    <name evidence="3" type="ORF">KP509_28G019300</name>
</gene>
<dbReference type="OMA" id="NAITFRH"/>
<dbReference type="Pfam" id="PF01535">
    <property type="entry name" value="PPR"/>
    <property type="match status" value="2"/>
</dbReference>
<keyword evidence="1" id="KW-0677">Repeat</keyword>
<evidence type="ECO:0000313" key="3">
    <source>
        <dbReference type="EMBL" id="KAH7293287.1"/>
    </source>
</evidence>
<dbReference type="InterPro" id="IPR002885">
    <property type="entry name" value="PPR_rpt"/>
</dbReference>
<dbReference type="SUPFAM" id="SSF48452">
    <property type="entry name" value="TPR-like"/>
    <property type="match status" value="1"/>
</dbReference>
<keyword evidence="4" id="KW-1185">Reference proteome</keyword>
<dbReference type="PANTHER" id="PTHR45717:SF15">
    <property type="entry name" value="AGL218WP"/>
    <property type="match status" value="1"/>
</dbReference>
<dbReference type="NCBIfam" id="TIGR00756">
    <property type="entry name" value="PPR"/>
    <property type="match status" value="2"/>
</dbReference>
<dbReference type="PROSITE" id="PS51375">
    <property type="entry name" value="PPR"/>
    <property type="match status" value="2"/>
</dbReference>
<dbReference type="PANTHER" id="PTHR45717">
    <property type="entry name" value="OS12G0527900 PROTEIN"/>
    <property type="match status" value="1"/>
</dbReference>
<feature type="repeat" description="PPR" evidence="2">
    <location>
        <begin position="300"/>
        <end position="334"/>
    </location>
</feature>
<comment type="caution">
    <text evidence="3">The sequence shown here is derived from an EMBL/GenBank/DDBJ whole genome shotgun (WGS) entry which is preliminary data.</text>
</comment>
<feature type="repeat" description="PPR" evidence="2">
    <location>
        <begin position="439"/>
        <end position="473"/>
    </location>
</feature>
<accession>A0A8T2RBR1</accession>
<evidence type="ECO:0000313" key="4">
    <source>
        <dbReference type="Proteomes" id="UP000825935"/>
    </source>
</evidence>
<organism evidence="3 4">
    <name type="scientific">Ceratopteris richardii</name>
    <name type="common">Triangle waterfern</name>
    <dbReference type="NCBI Taxonomy" id="49495"/>
    <lineage>
        <taxon>Eukaryota</taxon>
        <taxon>Viridiplantae</taxon>
        <taxon>Streptophyta</taxon>
        <taxon>Embryophyta</taxon>
        <taxon>Tracheophyta</taxon>
        <taxon>Polypodiopsida</taxon>
        <taxon>Polypodiidae</taxon>
        <taxon>Polypodiales</taxon>
        <taxon>Pteridineae</taxon>
        <taxon>Pteridaceae</taxon>
        <taxon>Parkerioideae</taxon>
        <taxon>Ceratopteris</taxon>
    </lineage>
</organism>
<evidence type="ECO:0008006" key="5">
    <source>
        <dbReference type="Google" id="ProtNLM"/>
    </source>
</evidence>
<dbReference type="Gene3D" id="1.25.40.10">
    <property type="entry name" value="Tetratricopeptide repeat domain"/>
    <property type="match status" value="3"/>
</dbReference>
<dbReference type="Proteomes" id="UP000825935">
    <property type="component" value="Chromosome 28"/>
</dbReference>
<dbReference type="EMBL" id="CM035433">
    <property type="protein sequence ID" value="KAH7293287.1"/>
    <property type="molecule type" value="Genomic_DNA"/>
</dbReference>
<dbReference type="OrthoDB" id="185373at2759"/>
<dbReference type="AlphaFoldDB" id="A0A8T2RBR1"/>
<evidence type="ECO:0000256" key="2">
    <source>
        <dbReference type="PROSITE-ProRule" id="PRU00708"/>
    </source>
</evidence>
<dbReference type="GO" id="GO:0003729">
    <property type="term" value="F:mRNA binding"/>
    <property type="evidence" value="ECO:0007669"/>
    <property type="project" value="UniProtKB-ARBA"/>
</dbReference>